<dbReference type="SUPFAM" id="SSF51294">
    <property type="entry name" value="Hedgehog/intein (Hint) domain"/>
    <property type="match status" value="1"/>
</dbReference>
<evidence type="ECO:0000313" key="3">
    <source>
        <dbReference type="Proteomes" id="UP000005954"/>
    </source>
</evidence>
<name>A3SQF0_ROSNI</name>
<dbReference type="HOGENOM" id="CLU_052810_4_0_5"/>
<organism evidence="2 3">
    <name type="scientific">Roseovarius nubinhibens (strain ATCC BAA-591 / DSM 15170 / ISM)</name>
    <dbReference type="NCBI Taxonomy" id="89187"/>
    <lineage>
        <taxon>Bacteria</taxon>
        <taxon>Pseudomonadati</taxon>
        <taxon>Pseudomonadota</taxon>
        <taxon>Alphaproteobacteria</taxon>
        <taxon>Rhodobacterales</taxon>
        <taxon>Roseobacteraceae</taxon>
        <taxon>Roseovarius</taxon>
    </lineage>
</organism>
<dbReference type="Proteomes" id="UP000005954">
    <property type="component" value="Unassembled WGS sequence"/>
</dbReference>
<keyword evidence="3" id="KW-1185">Reference proteome</keyword>
<dbReference type="Gene3D" id="2.170.16.10">
    <property type="entry name" value="Hedgehog/Intein (Hint) domain"/>
    <property type="match status" value="1"/>
</dbReference>
<gene>
    <name evidence="2" type="ORF">ISM_09561</name>
</gene>
<sequence length="353" mass="38755">MPAYFSYDNTIRGTQSTVNGNSFAYNVAPANGSTWQWSGSSFTHTVYEQDPNASYYNGDPTNEETQSTMRVGQSGEQSVEIDGTARAVIYDYTFRVRDASGNTYDVAVIDVDLNNDGDLNDTGEDGYYLLFLGTPPPANTPLTSQGIVDNSDNRTHASMGGQAVCFAAGTLIQTIDGPRAIETLQPGDMIFTRDEGYQPLRWLGQRTVVGHGNFAPVLIREGALGNSRDLWVSPQHRMLIADWRAELWSGEPEVLVAAKRLVNDRTILRQPVARVTYCHMLFDKHQIVMAEGCASESLHPGRQAILGLSDESRAELLALFPELDPERMGQGERETARPVIRGALAEMMGQQAA</sequence>
<dbReference type="AlphaFoldDB" id="A3SQF0"/>
<dbReference type="InterPro" id="IPR036844">
    <property type="entry name" value="Hint_dom_sf"/>
</dbReference>
<dbReference type="InterPro" id="IPR028992">
    <property type="entry name" value="Hedgehog/Intein_dom"/>
</dbReference>
<protein>
    <recommendedName>
        <fullName evidence="1">Hedgehog/Intein (Hint) domain-containing protein</fullName>
    </recommendedName>
</protein>
<proteinExistence type="predicted"/>
<dbReference type="RefSeq" id="WP_009813922.1">
    <property type="nucleotide sequence ID" value="NZ_CH724156.1"/>
</dbReference>
<evidence type="ECO:0000259" key="1">
    <source>
        <dbReference type="Pfam" id="PF13403"/>
    </source>
</evidence>
<reference evidence="2 3" key="1">
    <citation type="submission" date="2005-12" db="EMBL/GenBank/DDBJ databases">
        <authorList>
            <person name="Moran M.A."/>
            <person name="Ferriera S."/>
            <person name="Johnson J."/>
            <person name="Kravitz S."/>
            <person name="Halpern A."/>
            <person name="Remington K."/>
            <person name="Beeson K."/>
            <person name="Tran B."/>
            <person name="Rogers Y.-H."/>
            <person name="Friedman R."/>
            <person name="Venter J.C."/>
        </authorList>
    </citation>
    <scope>NUCLEOTIDE SEQUENCE [LARGE SCALE GENOMIC DNA]</scope>
    <source>
        <strain evidence="3">ATCC BAA-591 / DSM 15170 / ISM</strain>
    </source>
</reference>
<accession>A3SQF0</accession>
<feature type="domain" description="Hedgehog/Intein (Hint)" evidence="1">
    <location>
        <begin position="164"/>
        <end position="301"/>
    </location>
</feature>
<dbReference type="STRING" id="89187.ISM_09561"/>
<dbReference type="eggNOG" id="COG2931">
    <property type="taxonomic scope" value="Bacteria"/>
</dbReference>
<dbReference type="EMBL" id="AALY01000003">
    <property type="protein sequence ID" value="EAP75359.1"/>
    <property type="molecule type" value="Genomic_DNA"/>
</dbReference>
<evidence type="ECO:0000313" key="2">
    <source>
        <dbReference type="EMBL" id="EAP75359.1"/>
    </source>
</evidence>
<comment type="caution">
    <text evidence="2">The sequence shown here is derived from an EMBL/GenBank/DDBJ whole genome shotgun (WGS) entry which is preliminary data.</text>
</comment>
<dbReference type="Pfam" id="PF13403">
    <property type="entry name" value="Hint_2"/>
    <property type="match status" value="1"/>
</dbReference>